<name>I7ICA0_9BURK</name>
<evidence type="ECO:0000259" key="2">
    <source>
        <dbReference type="Pfam" id="PF01266"/>
    </source>
</evidence>
<dbReference type="Gene3D" id="3.50.50.60">
    <property type="entry name" value="FAD/NAD(P)-binding domain"/>
    <property type="match status" value="2"/>
</dbReference>
<proteinExistence type="predicted"/>
<dbReference type="BioCyc" id="TASI1091495:G13GE-1406-MONOMER"/>
<dbReference type="PANTHER" id="PTHR13847">
    <property type="entry name" value="SARCOSINE DEHYDROGENASE-RELATED"/>
    <property type="match status" value="1"/>
</dbReference>
<dbReference type="InterPro" id="IPR036188">
    <property type="entry name" value="FAD/NAD-bd_sf"/>
</dbReference>
<dbReference type="GO" id="GO:0016491">
    <property type="term" value="F:oxidoreductase activity"/>
    <property type="evidence" value="ECO:0007669"/>
    <property type="project" value="UniProtKB-KW"/>
</dbReference>
<accession>I7ICA0</accession>
<evidence type="ECO:0000313" key="3">
    <source>
        <dbReference type="EMBL" id="CCG20191.1"/>
    </source>
</evidence>
<dbReference type="GO" id="GO:0005737">
    <property type="term" value="C:cytoplasm"/>
    <property type="evidence" value="ECO:0007669"/>
    <property type="project" value="TreeGrafter"/>
</dbReference>
<dbReference type="EMBL" id="HE681424">
    <property type="protein sequence ID" value="CCG20191.1"/>
    <property type="molecule type" value="Genomic_DNA"/>
</dbReference>
<dbReference type="SUPFAM" id="SSF51905">
    <property type="entry name" value="FAD/NAD(P)-binding domain"/>
    <property type="match status" value="1"/>
</dbReference>
<feature type="domain" description="FAD dependent oxidoreductase" evidence="2">
    <location>
        <begin position="3"/>
        <end position="395"/>
    </location>
</feature>
<dbReference type="AlphaFoldDB" id="I7ICA0"/>
<protein>
    <submittedName>
        <fullName evidence="3">FAD dependent oxido-reductase</fullName>
    </submittedName>
</protein>
<keyword evidence="1" id="KW-0560">Oxidoreductase</keyword>
<dbReference type="HOGENOM" id="CLU_007884_9_0_4"/>
<dbReference type="RefSeq" id="WP_015552185.1">
    <property type="nucleotide sequence ID" value="NC_021033.1"/>
</dbReference>
<dbReference type="InterPro" id="IPR006076">
    <property type="entry name" value="FAD-dep_OxRdtase"/>
</dbReference>
<sequence length="413" mass="44638">MNILVIGGGVIGVSCAIELQNRGQTVTIYDPDGFGRGASFGNAGVIAVTEYGPIATPELIRSIPSLLISKNTPITLRATYLPQMLPWLIKFAKSANKKQVAHACEALSALLLAAAEAHYKIAQAAGVQGMIEPNGWYKAFETDTGYAAARAGFEMAANYGIEYEYLSQDEFYAREPNLISGGMRFKHAVYSPQCPQIRNPGRYVELLGEYFLKQGGRLEIAEISKLVMNDGVITHALSGTHMIDADAFVIAAGAWSRRLAAECGSNIPLDTERGYHMEIEADASKLASAPILWGERSIVMSPRDDSLRVTSSVEFAGLHAKPHYVLVTKHESAVRSLYGENLGQMQNKWLGFRPSMPDSLPVISKSKADNAFLAFGHGHLGLTLGPITGLLIADLLCGNAPSFDLSPFSANRF</sequence>
<reference evidence="3" key="1">
    <citation type="journal article" date="2012" name="Vet. Microbiol.">
        <title>Comparative genomic analyses of the Taylorellae.</title>
        <authorList>
            <person name="Hauser H."/>
            <person name="Richter D.C."/>
            <person name="van Tonder A."/>
            <person name="Clark L."/>
            <person name="Preston A."/>
        </authorList>
    </citation>
    <scope>NUCLEOTIDE SEQUENCE</scope>
    <source>
        <strain evidence="3">14/45</strain>
    </source>
</reference>
<dbReference type="PANTHER" id="PTHR13847:SF289">
    <property type="entry name" value="GLYCINE OXIDASE"/>
    <property type="match status" value="1"/>
</dbReference>
<dbReference type="Pfam" id="PF01266">
    <property type="entry name" value="DAO"/>
    <property type="match status" value="1"/>
</dbReference>
<evidence type="ECO:0000256" key="1">
    <source>
        <dbReference type="ARBA" id="ARBA00023002"/>
    </source>
</evidence>
<dbReference type="Gene3D" id="3.30.9.10">
    <property type="entry name" value="D-Amino Acid Oxidase, subunit A, domain 2"/>
    <property type="match status" value="1"/>
</dbReference>
<organism evidence="3">
    <name type="scientific">Taylorella asinigenitalis 14/45</name>
    <dbReference type="NCBI Taxonomy" id="1091495"/>
    <lineage>
        <taxon>Bacteria</taxon>
        <taxon>Pseudomonadati</taxon>
        <taxon>Pseudomonadota</taxon>
        <taxon>Betaproteobacteria</taxon>
        <taxon>Burkholderiales</taxon>
        <taxon>Alcaligenaceae</taxon>
        <taxon>Taylorella</taxon>
    </lineage>
</organism>
<dbReference type="KEGG" id="tat:KUM_1413"/>
<gene>
    <name evidence="3" type="ORF">KUM_1413</name>
</gene>